<feature type="non-terminal residue" evidence="1">
    <location>
        <position position="37"/>
    </location>
</feature>
<dbReference type="EMBL" id="UINC01166778">
    <property type="protein sequence ID" value="SVD68916.1"/>
    <property type="molecule type" value="Genomic_DNA"/>
</dbReference>
<dbReference type="AlphaFoldDB" id="A0A382XCK4"/>
<protein>
    <submittedName>
        <fullName evidence="1">Uncharacterized protein</fullName>
    </submittedName>
</protein>
<sequence length="37" mass="4235">MCEQLGQLPDPDKMPLEISAFPDEVQVAFFMFNMLSD</sequence>
<reference evidence="1" key="1">
    <citation type="submission" date="2018-05" db="EMBL/GenBank/DDBJ databases">
        <authorList>
            <person name="Lanie J.A."/>
            <person name="Ng W.-L."/>
            <person name="Kazmierczak K.M."/>
            <person name="Andrzejewski T.M."/>
            <person name="Davidsen T.M."/>
            <person name="Wayne K.J."/>
            <person name="Tettelin H."/>
            <person name="Glass J.I."/>
            <person name="Rusch D."/>
            <person name="Podicherti R."/>
            <person name="Tsui H.-C.T."/>
            <person name="Winkler M.E."/>
        </authorList>
    </citation>
    <scope>NUCLEOTIDE SEQUENCE</scope>
</reference>
<name>A0A382XCK4_9ZZZZ</name>
<gene>
    <name evidence="1" type="ORF">METZ01_LOCUS421770</name>
</gene>
<evidence type="ECO:0000313" key="1">
    <source>
        <dbReference type="EMBL" id="SVD68916.1"/>
    </source>
</evidence>
<accession>A0A382XCK4</accession>
<proteinExistence type="predicted"/>
<organism evidence="1">
    <name type="scientific">marine metagenome</name>
    <dbReference type="NCBI Taxonomy" id="408172"/>
    <lineage>
        <taxon>unclassified sequences</taxon>
        <taxon>metagenomes</taxon>
        <taxon>ecological metagenomes</taxon>
    </lineage>
</organism>